<feature type="region of interest" description="Disordered" evidence="3">
    <location>
        <begin position="1"/>
        <end position="41"/>
    </location>
</feature>
<dbReference type="EMBL" id="FWFX01000003">
    <property type="protein sequence ID" value="SLN32374.1"/>
    <property type="molecule type" value="Genomic_DNA"/>
</dbReference>
<name>A0A1X6YV56_9RHOB</name>
<evidence type="ECO:0000256" key="1">
    <source>
        <dbReference type="ARBA" id="ARBA00022741"/>
    </source>
</evidence>
<keyword evidence="2" id="KW-0067">ATP-binding</keyword>
<gene>
    <name evidence="4" type="primary">ywqD</name>
    <name evidence="4" type="ORF">ROA7450_01467</name>
</gene>
<dbReference type="Gene3D" id="3.40.50.300">
    <property type="entry name" value="P-loop containing nucleotide triphosphate hydrolases"/>
    <property type="match status" value="1"/>
</dbReference>
<dbReference type="RefSeq" id="WP_085805002.1">
    <property type="nucleotide sequence ID" value="NZ_FWFX01000003.1"/>
</dbReference>
<dbReference type="PANTHER" id="PTHR32309">
    <property type="entry name" value="TYROSINE-PROTEIN KINASE"/>
    <property type="match status" value="1"/>
</dbReference>
<keyword evidence="5" id="KW-1185">Reference proteome</keyword>
<keyword evidence="4" id="KW-0808">Transferase</keyword>
<dbReference type="SUPFAM" id="SSF52540">
    <property type="entry name" value="P-loop containing nucleoside triphosphate hydrolases"/>
    <property type="match status" value="1"/>
</dbReference>
<proteinExistence type="predicted"/>
<dbReference type="InterPro" id="IPR033756">
    <property type="entry name" value="YlxH/NBP35"/>
</dbReference>
<evidence type="ECO:0000313" key="5">
    <source>
        <dbReference type="Proteomes" id="UP000193061"/>
    </source>
</evidence>
<dbReference type="EC" id="2.7.10.2" evidence="4"/>
<dbReference type="InterPro" id="IPR005702">
    <property type="entry name" value="Wzc-like_C"/>
</dbReference>
<accession>A0A1X6YV56</accession>
<dbReference type="PANTHER" id="PTHR32309:SF31">
    <property type="entry name" value="CAPSULAR EXOPOLYSACCHARIDE FAMILY"/>
    <property type="match status" value="1"/>
</dbReference>
<evidence type="ECO:0000256" key="3">
    <source>
        <dbReference type="SAM" id="MobiDB-lite"/>
    </source>
</evidence>
<dbReference type="InterPro" id="IPR050445">
    <property type="entry name" value="Bact_polysacc_biosynth/exp"/>
</dbReference>
<dbReference type="Proteomes" id="UP000193061">
    <property type="component" value="Unassembled WGS sequence"/>
</dbReference>
<dbReference type="CDD" id="cd05387">
    <property type="entry name" value="BY-kinase"/>
    <property type="match status" value="1"/>
</dbReference>
<evidence type="ECO:0000256" key="2">
    <source>
        <dbReference type="ARBA" id="ARBA00022840"/>
    </source>
</evidence>
<dbReference type="Pfam" id="PF10609">
    <property type="entry name" value="ParA"/>
    <property type="match status" value="1"/>
</dbReference>
<feature type="compositionally biased region" description="Basic and acidic residues" evidence="3">
    <location>
        <begin position="1"/>
        <end position="16"/>
    </location>
</feature>
<dbReference type="OrthoDB" id="9775724at2"/>
<evidence type="ECO:0000313" key="4">
    <source>
        <dbReference type="EMBL" id="SLN32374.1"/>
    </source>
</evidence>
<keyword evidence="1" id="KW-0547">Nucleotide-binding</keyword>
<organism evidence="4 5">
    <name type="scientific">Roseovarius albus</name>
    <dbReference type="NCBI Taxonomy" id="1247867"/>
    <lineage>
        <taxon>Bacteria</taxon>
        <taxon>Pseudomonadati</taxon>
        <taxon>Pseudomonadota</taxon>
        <taxon>Alphaproteobacteria</taxon>
        <taxon>Rhodobacterales</taxon>
        <taxon>Roseobacteraceae</taxon>
        <taxon>Roseovarius</taxon>
    </lineage>
</organism>
<dbReference type="GO" id="GO:0004715">
    <property type="term" value="F:non-membrane spanning protein tyrosine kinase activity"/>
    <property type="evidence" value="ECO:0007669"/>
    <property type="project" value="UniProtKB-EC"/>
</dbReference>
<reference evidence="4 5" key="1">
    <citation type="submission" date="2017-03" db="EMBL/GenBank/DDBJ databases">
        <authorList>
            <person name="Afonso C.L."/>
            <person name="Miller P.J."/>
            <person name="Scott M.A."/>
            <person name="Spackman E."/>
            <person name="Goraichik I."/>
            <person name="Dimitrov K.M."/>
            <person name="Suarez D.L."/>
            <person name="Swayne D.E."/>
        </authorList>
    </citation>
    <scope>NUCLEOTIDE SEQUENCE [LARGE SCALE GENOMIC DNA]</scope>
    <source>
        <strain evidence="4 5">CECT 7450</strain>
    </source>
</reference>
<dbReference type="InterPro" id="IPR027417">
    <property type="entry name" value="P-loop_NTPase"/>
</dbReference>
<dbReference type="AlphaFoldDB" id="A0A1X6YV56"/>
<dbReference type="GO" id="GO:0005524">
    <property type="term" value="F:ATP binding"/>
    <property type="evidence" value="ECO:0007669"/>
    <property type="project" value="UniProtKB-KW"/>
</dbReference>
<sequence>MERIQSAIEKARKTRNEQAQGANPLAARGSAPAARPVNAETGSEDALWQALPPFSADVTLLERNRIIADATSHHAAPYDILRTKLLQQMRKHNWRRVAITSHGPSNGKSMTAMNLAFSLAKQSELRTMVIELDMRRPSIARILGVNEPLQFSQALAGRDEAENHMLRYGDNLVIAMNQTGIRNSAEMLQGVTAARMLDEIEARYKPDIIIFDTPPLMVSDDTLAFLDQVDCALFVAEAEKTTPDNVDKAERELASRTNVLGVVLNKCRYMGQNENYGYYYGD</sequence>
<protein>
    <submittedName>
        <fullName evidence="4">Tyrosine-protein kinase YwqD</fullName>
        <ecNumber evidence="4">2.7.10.2</ecNumber>
    </submittedName>
</protein>
<keyword evidence="4" id="KW-0418">Kinase</keyword>